<dbReference type="EC" id="3.1.21.3" evidence="11"/>
<gene>
    <name evidence="13" type="ORF">HMPREF1091_00940</name>
</gene>
<dbReference type="CDD" id="cd22332">
    <property type="entry name" value="HsdR_N"/>
    <property type="match status" value="1"/>
</dbReference>
<evidence type="ECO:0000259" key="12">
    <source>
        <dbReference type="PROSITE" id="PS51192"/>
    </source>
</evidence>
<evidence type="ECO:0000256" key="4">
    <source>
        <dbReference type="ARBA" id="ARBA00022722"/>
    </source>
</evidence>
<keyword evidence="8 11" id="KW-0378">Hydrolase</keyword>
<keyword evidence="14" id="KW-1185">Reference proteome</keyword>
<evidence type="ECO:0000256" key="11">
    <source>
        <dbReference type="RuleBase" id="RU364115"/>
    </source>
</evidence>
<dbReference type="CDD" id="cd18800">
    <property type="entry name" value="SF2_C_EcoR124I-like"/>
    <property type="match status" value="1"/>
</dbReference>
<dbReference type="Gene3D" id="3.40.50.300">
    <property type="entry name" value="P-loop containing nucleotide triphosphate hydrolases"/>
    <property type="match status" value="2"/>
</dbReference>
<keyword evidence="7" id="KW-0255">Endonuclease</keyword>
<dbReference type="CDD" id="cd18030">
    <property type="entry name" value="DEXHc_RE_I_HsdR"/>
    <property type="match status" value="1"/>
</dbReference>
<dbReference type="SUPFAM" id="SSF52540">
    <property type="entry name" value="P-loop containing nucleoside triphosphate hydrolases"/>
    <property type="match status" value="1"/>
</dbReference>
<dbReference type="OrthoDB" id="9758243at2"/>
<dbReference type="AlphaFoldDB" id="N2BP48"/>
<evidence type="ECO:0000256" key="6">
    <source>
        <dbReference type="ARBA" id="ARBA00022747"/>
    </source>
</evidence>
<reference evidence="13 14" key="1">
    <citation type="submission" date="2013-03" db="EMBL/GenBank/DDBJ databases">
        <title>The Genome Sequence of Atopobium minutum 10063974.</title>
        <authorList>
            <consortium name="The Broad Institute Genome Sequencing Platform"/>
            <person name="Earl A."/>
            <person name="Ward D."/>
            <person name="Feldgarden M."/>
            <person name="Gevers D."/>
            <person name="Lambert T."/>
            <person name="Marvaud J.-C."/>
            <person name="Courvalin P."/>
            <person name="Walker B."/>
            <person name="Young S.K."/>
            <person name="Zeng Q."/>
            <person name="Gargeya S."/>
            <person name="Fitzgerald M."/>
            <person name="Haas B."/>
            <person name="Abouelleil A."/>
            <person name="Alvarado L."/>
            <person name="Arachchi H.M."/>
            <person name="Berlin A.M."/>
            <person name="Chapman S.B."/>
            <person name="Dewar J."/>
            <person name="Goldberg J."/>
            <person name="Griggs A."/>
            <person name="Gujja S."/>
            <person name="Hansen M."/>
            <person name="Howarth C."/>
            <person name="Imamovic A."/>
            <person name="Larimer J."/>
            <person name="McCowan C."/>
            <person name="Murphy C."/>
            <person name="Neiman D."/>
            <person name="Pearson M."/>
            <person name="Priest M."/>
            <person name="Roberts A."/>
            <person name="Saif S."/>
            <person name="Shea T."/>
            <person name="Sisk P."/>
            <person name="Sykes S."/>
            <person name="Wortman J."/>
            <person name="Nusbaum C."/>
            <person name="Birren B."/>
        </authorList>
    </citation>
    <scope>NUCLEOTIDE SEQUENCE [LARGE SCALE GENOMIC DNA]</scope>
    <source>
        <strain evidence="13 14">10063974</strain>
    </source>
</reference>
<dbReference type="InterPro" id="IPR040980">
    <property type="entry name" value="SWI2_SNF2"/>
</dbReference>
<dbReference type="InterPro" id="IPR004473">
    <property type="entry name" value="Restrct_endonuc_typeI_HsdR"/>
</dbReference>
<evidence type="ECO:0000256" key="8">
    <source>
        <dbReference type="ARBA" id="ARBA00022801"/>
    </source>
</evidence>
<dbReference type="Proteomes" id="UP000012651">
    <property type="component" value="Unassembled WGS sequence"/>
</dbReference>
<dbReference type="HOGENOM" id="CLU_005762_0_1_11"/>
<evidence type="ECO:0000256" key="2">
    <source>
        <dbReference type="ARBA" id="ARBA00008598"/>
    </source>
</evidence>
<keyword evidence="4" id="KW-0540">Nuclease</keyword>
<dbReference type="Pfam" id="PF11867">
    <property type="entry name" value="T1RH-like_C"/>
    <property type="match status" value="1"/>
</dbReference>
<dbReference type="InterPro" id="IPR021810">
    <property type="entry name" value="T1RH-like_C"/>
</dbReference>
<keyword evidence="9 11" id="KW-0067">ATP-binding</keyword>
<comment type="similarity">
    <text evidence="2 11">Belongs to the HsdR family.</text>
</comment>
<dbReference type="GO" id="GO:0005524">
    <property type="term" value="F:ATP binding"/>
    <property type="evidence" value="ECO:0007669"/>
    <property type="project" value="UniProtKB-KW"/>
</dbReference>
<comment type="subunit">
    <text evidence="3 11">The type I restriction/modification system is composed of three polypeptides R, M and S.</text>
</comment>
<dbReference type="Pfam" id="PF22679">
    <property type="entry name" value="T1R_D3-like"/>
    <property type="match status" value="1"/>
</dbReference>
<evidence type="ECO:0000256" key="10">
    <source>
        <dbReference type="ARBA" id="ARBA00023125"/>
    </source>
</evidence>
<accession>N2BP48</accession>
<sequence length="1039" mass="118963">MVSREYETQKKLLKSWLVNELGYRYLGNLHDEYNDPVKPDLLRAHLEKAGYSDALIKRAIQRMVTLSKNQSMGLYALNKEMYSLLRYGDKPKETPNSKNVTVHYINWDDPEANDFAVAEEVTVPRNVEERNKRPDVVIYVNGIALGMFELKRSSVSAGEGIRQLLTNQKSENIPGFFSTEQLLFAGNESEGLFYGVIETPEKFYLQWSEDEKASNPLSLKIRELIGSDKNKLRAGVISLCQKERFLEMVENFMIFDAGRKKTARHNQFFANVAARKYIQNNEGGIIWNTQGSGKSLIMVWLTKWIIENIDNSRVVIITDREELDEQIKDLFFDVGETITRAKSGADLRDLLNKNEDSIICSLIHKYGYNAGKDSDIELYRKQLLDNLPADYKAKGHIVAFIDECHRTNSGKLHEAVRLLMPDATIIGFTGTPLLQKDKKTSLEVFGPYIHTYKFDEGVRDGVILDLRYEARDVDQYLSSAEKTDQWFEAKTAGLTECGKAQLKRSWATLSKLYSSKDRLQRIVADIMADMVNLPRLKQDRGTAMLVAGSIYEACRYYDLFTSSGFNKCAIVTSYVPSDSNVRTATSDLDEPGEAEYKESVYRRMLGGESIQDFETRVKEEFKKEPAKMKLLIVVDRLLTGFDAPSATYLYIDKSMRDHDLFQAICRVNRPDDDSKDYGFIVDYKDLFRSVQLVIDEYTSGAFDDYAKEDVDGLIKNRYNEAKAEMVGALHSLDDLLSPVDEPEEDAEYIQFFCGDSDDDAQTDENAAKRDTLYSLTASLTRSFGECCDRLESHFDYTHDDVQKLRSTILNYNRLKDMIKLASADFIDLKPYEEDMRFILDNYVRAEDSKVVSSLDDIPLVQLLLDKTTTTPIEQIIDGLPGSNEAKAETIENNLTHEIVRKMSTNEIHYGKLSEMLKKVIDARKIEAITYEEYLRQVVELAKSILHPEESEEYPEAIRDSEARRALYDLMDGDTDLSVALDGAILRARQPDWRSNLQKQRKIELAINQLLRAYGYDENKIDEATERIFDLVKKQDEYAL</sequence>
<feature type="domain" description="Helicase ATP-binding" evidence="12">
    <location>
        <begin position="275"/>
        <end position="450"/>
    </location>
</feature>
<dbReference type="GO" id="GO:0009035">
    <property type="term" value="F:type I site-specific deoxyribonuclease activity"/>
    <property type="evidence" value="ECO:0007669"/>
    <property type="project" value="UniProtKB-EC"/>
</dbReference>
<dbReference type="PANTHER" id="PTHR30195">
    <property type="entry name" value="TYPE I SITE-SPECIFIC DEOXYRIBONUCLEASE PROTEIN SUBUNIT M AND R"/>
    <property type="match status" value="1"/>
</dbReference>
<dbReference type="SMART" id="SM00487">
    <property type="entry name" value="DEXDc"/>
    <property type="match status" value="1"/>
</dbReference>
<dbReference type="InterPro" id="IPR007409">
    <property type="entry name" value="Restrct_endonuc_type1_HsdR_N"/>
</dbReference>
<evidence type="ECO:0000313" key="13">
    <source>
        <dbReference type="EMBL" id="EMZ41966.1"/>
    </source>
</evidence>
<evidence type="ECO:0000256" key="9">
    <source>
        <dbReference type="ARBA" id="ARBA00022840"/>
    </source>
</evidence>
<keyword evidence="10 11" id="KW-0238">DNA-binding</keyword>
<evidence type="ECO:0000256" key="1">
    <source>
        <dbReference type="ARBA" id="ARBA00000851"/>
    </source>
</evidence>
<evidence type="ECO:0000256" key="5">
    <source>
        <dbReference type="ARBA" id="ARBA00022741"/>
    </source>
</evidence>
<comment type="function">
    <text evidence="11">Subunit R is required for both nuclease and ATPase activities, but not for modification.</text>
</comment>
<evidence type="ECO:0000256" key="7">
    <source>
        <dbReference type="ARBA" id="ARBA00022759"/>
    </source>
</evidence>
<dbReference type="InterPro" id="IPR051268">
    <property type="entry name" value="Type-I_R_enzyme_R_subunit"/>
</dbReference>
<evidence type="ECO:0000256" key="3">
    <source>
        <dbReference type="ARBA" id="ARBA00011296"/>
    </source>
</evidence>
<dbReference type="RefSeq" id="WP_002563715.1">
    <property type="nucleotide sequence ID" value="NZ_KB822533.1"/>
</dbReference>
<organism evidence="13 14">
    <name type="scientific">Atopobium minutum 10063974</name>
    <dbReference type="NCBI Taxonomy" id="997872"/>
    <lineage>
        <taxon>Bacteria</taxon>
        <taxon>Bacillati</taxon>
        <taxon>Actinomycetota</taxon>
        <taxon>Coriobacteriia</taxon>
        <taxon>Coriobacteriales</taxon>
        <taxon>Atopobiaceae</taxon>
        <taxon>Atopobium</taxon>
    </lineage>
</organism>
<dbReference type="GO" id="GO:0003677">
    <property type="term" value="F:DNA binding"/>
    <property type="evidence" value="ECO:0007669"/>
    <property type="project" value="UniProtKB-KW"/>
</dbReference>
<keyword evidence="5 11" id="KW-0547">Nucleotide-binding</keyword>
<dbReference type="NCBIfam" id="TIGR00348">
    <property type="entry name" value="hsdR"/>
    <property type="match status" value="1"/>
</dbReference>
<comment type="caution">
    <text evidence="13">The sequence shown here is derived from an EMBL/GenBank/DDBJ whole genome shotgun (WGS) entry which is preliminary data.</text>
</comment>
<dbReference type="PANTHER" id="PTHR30195:SF15">
    <property type="entry name" value="TYPE I RESTRICTION ENZYME HINDI ENDONUCLEASE SUBUNIT"/>
    <property type="match status" value="1"/>
</dbReference>
<protein>
    <recommendedName>
        <fullName evidence="11">Type I restriction enzyme endonuclease subunit</fullName>
        <shortName evidence="11">R protein</shortName>
        <ecNumber evidence="11">3.1.21.3</ecNumber>
    </recommendedName>
</protein>
<dbReference type="Pfam" id="PF18766">
    <property type="entry name" value="SWI2_SNF2"/>
    <property type="match status" value="1"/>
</dbReference>
<dbReference type="InterPro" id="IPR055180">
    <property type="entry name" value="HsdR_RecA-like_helicase_dom_2"/>
</dbReference>
<dbReference type="EMBL" id="AGXC01000002">
    <property type="protein sequence ID" value="EMZ41966.1"/>
    <property type="molecule type" value="Genomic_DNA"/>
</dbReference>
<dbReference type="Pfam" id="PF04313">
    <property type="entry name" value="HSDR_N"/>
    <property type="match status" value="1"/>
</dbReference>
<keyword evidence="6 11" id="KW-0680">Restriction system</keyword>
<dbReference type="PROSITE" id="PS51192">
    <property type="entry name" value="HELICASE_ATP_BIND_1"/>
    <property type="match status" value="1"/>
</dbReference>
<evidence type="ECO:0000313" key="14">
    <source>
        <dbReference type="Proteomes" id="UP000012651"/>
    </source>
</evidence>
<name>N2BP48_9ACTN</name>
<dbReference type="GO" id="GO:0009307">
    <property type="term" value="P:DNA restriction-modification system"/>
    <property type="evidence" value="ECO:0007669"/>
    <property type="project" value="UniProtKB-KW"/>
</dbReference>
<dbReference type="InterPro" id="IPR014001">
    <property type="entry name" value="Helicase_ATP-bd"/>
</dbReference>
<dbReference type="Gene3D" id="3.90.1570.50">
    <property type="match status" value="1"/>
</dbReference>
<dbReference type="InterPro" id="IPR027417">
    <property type="entry name" value="P-loop_NTPase"/>
</dbReference>
<dbReference type="PATRIC" id="fig|997872.3.peg.941"/>
<comment type="catalytic activity">
    <reaction evidence="1 11">
        <text>Endonucleolytic cleavage of DNA to give random double-stranded fragments with terminal 5'-phosphates, ATP is simultaneously hydrolyzed.</text>
        <dbReference type="EC" id="3.1.21.3"/>
    </reaction>
</comment>
<proteinExistence type="inferred from homology"/>